<name>A0A9P5YEX7_9AGAR</name>
<dbReference type="InterPro" id="IPR003610">
    <property type="entry name" value="CBM5/12"/>
</dbReference>
<comment type="caution">
    <text evidence="4">The sequence shown here is derived from an EMBL/GenBank/DDBJ whole genome shotgun (WGS) entry which is preliminary data.</text>
</comment>
<feature type="compositionally biased region" description="Low complexity" evidence="2">
    <location>
        <begin position="50"/>
        <end position="86"/>
    </location>
</feature>
<dbReference type="InterPro" id="IPR036573">
    <property type="entry name" value="CBM_sf_5/12"/>
</dbReference>
<organism evidence="4 5">
    <name type="scientific">Collybia nuda</name>
    <dbReference type="NCBI Taxonomy" id="64659"/>
    <lineage>
        <taxon>Eukaryota</taxon>
        <taxon>Fungi</taxon>
        <taxon>Dikarya</taxon>
        <taxon>Basidiomycota</taxon>
        <taxon>Agaricomycotina</taxon>
        <taxon>Agaricomycetes</taxon>
        <taxon>Agaricomycetidae</taxon>
        <taxon>Agaricales</taxon>
        <taxon>Tricholomatineae</taxon>
        <taxon>Clitocybaceae</taxon>
        <taxon>Collybia</taxon>
    </lineage>
</organism>
<feature type="compositionally biased region" description="Basic and acidic residues" evidence="2">
    <location>
        <begin position="88"/>
        <end position="102"/>
    </location>
</feature>
<dbReference type="AlphaFoldDB" id="A0A9P5YEX7"/>
<dbReference type="Gene3D" id="2.10.10.20">
    <property type="entry name" value="Carbohydrate-binding module superfamily 5/12"/>
    <property type="match status" value="1"/>
</dbReference>
<dbReference type="GO" id="GO:0005576">
    <property type="term" value="C:extracellular region"/>
    <property type="evidence" value="ECO:0007669"/>
    <property type="project" value="InterPro"/>
</dbReference>
<protein>
    <submittedName>
        <fullName evidence="4">Carbohydrate-binding module family 12 protein</fullName>
    </submittedName>
</protein>
<gene>
    <name evidence="4" type="ORF">BDZ94DRAFT_1023737</name>
</gene>
<reference evidence="4" key="1">
    <citation type="submission" date="2020-11" db="EMBL/GenBank/DDBJ databases">
        <authorList>
            <consortium name="DOE Joint Genome Institute"/>
            <person name="Ahrendt S."/>
            <person name="Riley R."/>
            <person name="Andreopoulos W."/>
            <person name="Labutti K."/>
            <person name="Pangilinan J."/>
            <person name="Ruiz-Duenas F.J."/>
            <person name="Barrasa J.M."/>
            <person name="Sanchez-Garcia M."/>
            <person name="Camarero S."/>
            <person name="Miyauchi S."/>
            <person name="Serrano A."/>
            <person name="Linde D."/>
            <person name="Babiker R."/>
            <person name="Drula E."/>
            <person name="Ayuso-Fernandez I."/>
            <person name="Pacheco R."/>
            <person name="Padilla G."/>
            <person name="Ferreira P."/>
            <person name="Barriuso J."/>
            <person name="Kellner H."/>
            <person name="Castanera R."/>
            <person name="Alfaro M."/>
            <person name="Ramirez L."/>
            <person name="Pisabarro A.G."/>
            <person name="Kuo A."/>
            <person name="Tritt A."/>
            <person name="Lipzen A."/>
            <person name="He G."/>
            <person name="Yan M."/>
            <person name="Ng V."/>
            <person name="Cullen D."/>
            <person name="Martin F."/>
            <person name="Rosso M.-N."/>
            <person name="Henrissat B."/>
            <person name="Hibbett D."/>
            <person name="Martinez A.T."/>
            <person name="Grigoriev I.V."/>
        </authorList>
    </citation>
    <scope>NUCLEOTIDE SEQUENCE</scope>
    <source>
        <strain evidence="4">CBS 247.69</strain>
    </source>
</reference>
<dbReference type="Pfam" id="PF11901">
    <property type="entry name" value="DM9"/>
    <property type="match status" value="1"/>
</dbReference>
<dbReference type="SUPFAM" id="SSF51055">
    <property type="entry name" value="Carbohydrate binding domain"/>
    <property type="match status" value="1"/>
</dbReference>
<keyword evidence="5" id="KW-1185">Reference proteome</keyword>
<dbReference type="EMBL" id="MU150237">
    <property type="protein sequence ID" value="KAF9467276.1"/>
    <property type="molecule type" value="Genomic_DNA"/>
</dbReference>
<dbReference type="Proteomes" id="UP000807353">
    <property type="component" value="Unassembled WGS sequence"/>
</dbReference>
<sequence>MTQYWEPGTEYKSGDVVEYEGNTYKIIQPHRSQSDWAPPITPALWGRVPSHNNNQHQYGQQNQPQQTYQPPSYQQPNQGQNQGYPTDQKVEPSHEEKKTNWFDLDDKRKKQFEVGGALAAGAALLGGGFALYKHHEKSEEQKKAQTWALSNWVNEARERTDQFNRNGPAGPATWVLTQGKNIPPGAIEVGKENTWTLYICRSFVEGGVQLGKASPAFQKGAVIGYKHEEIHLDTYEVLLGNMNGLRWVSAHGRLNVASLGYRPVEGGREDDGSPLYIAKALHKGVVHPGKASEKLDGAYIPYDGDEKNIKEYQILCYN</sequence>
<dbReference type="GO" id="GO:0004553">
    <property type="term" value="F:hydrolase activity, hydrolyzing O-glycosyl compounds"/>
    <property type="evidence" value="ECO:0007669"/>
    <property type="project" value="InterPro"/>
</dbReference>
<dbReference type="OrthoDB" id="2142040at2759"/>
<evidence type="ECO:0000256" key="1">
    <source>
        <dbReference type="ARBA" id="ARBA00022801"/>
    </source>
</evidence>
<evidence type="ECO:0000313" key="4">
    <source>
        <dbReference type="EMBL" id="KAF9467276.1"/>
    </source>
</evidence>
<keyword evidence="1" id="KW-0378">Hydrolase</keyword>
<dbReference type="GO" id="GO:0005975">
    <property type="term" value="P:carbohydrate metabolic process"/>
    <property type="evidence" value="ECO:0007669"/>
    <property type="project" value="InterPro"/>
</dbReference>
<dbReference type="Pfam" id="PF02839">
    <property type="entry name" value="CBM_5_12"/>
    <property type="match status" value="1"/>
</dbReference>
<evidence type="ECO:0000259" key="3">
    <source>
        <dbReference type="Pfam" id="PF02839"/>
    </source>
</evidence>
<feature type="domain" description="Chitin-binding type-3" evidence="3">
    <location>
        <begin position="5"/>
        <end position="45"/>
    </location>
</feature>
<dbReference type="SMART" id="SM00696">
    <property type="entry name" value="DM9"/>
    <property type="match status" value="2"/>
</dbReference>
<dbReference type="CDD" id="cd12214">
    <property type="entry name" value="ChiA1_BD"/>
    <property type="match status" value="1"/>
</dbReference>
<dbReference type="InterPro" id="IPR006616">
    <property type="entry name" value="DM9_repeat"/>
</dbReference>
<accession>A0A9P5YEX7</accession>
<evidence type="ECO:0000256" key="2">
    <source>
        <dbReference type="SAM" id="MobiDB-lite"/>
    </source>
</evidence>
<evidence type="ECO:0000313" key="5">
    <source>
        <dbReference type="Proteomes" id="UP000807353"/>
    </source>
</evidence>
<dbReference type="GO" id="GO:0030246">
    <property type="term" value="F:carbohydrate binding"/>
    <property type="evidence" value="ECO:0007669"/>
    <property type="project" value="InterPro"/>
</dbReference>
<feature type="region of interest" description="Disordered" evidence="2">
    <location>
        <begin position="30"/>
        <end position="102"/>
    </location>
</feature>
<dbReference type="PANTHER" id="PTHR31649">
    <property type="entry name" value="AGAP009604-PA"/>
    <property type="match status" value="1"/>
</dbReference>
<dbReference type="PANTHER" id="PTHR31649:SF1">
    <property type="entry name" value="FARNESOIC ACID O-METHYL TRANSFERASE DOMAIN-CONTAINING PROTEIN"/>
    <property type="match status" value="1"/>
</dbReference>
<proteinExistence type="predicted"/>